<keyword evidence="4" id="KW-1185">Reference proteome</keyword>
<keyword evidence="2" id="KW-0812">Transmembrane</keyword>
<evidence type="ECO:0000313" key="3">
    <source>
        <dbReference type="EMBL" id="RSN72732.1"/>
    </source>
</evidence>
<name>A0A3R9PGD3_9CREN</name>
<keyword evidence="2" id="KW-1133">Transmembrane helix</keyword>
<protein>
    <submittedName>
        <fullName evidence="3">Uncharacterized protein</fullName>
    </submittedName>
</protein>
<reference evidence="3 4" key="1">
    <citation type="submission" date="2018-10" db="EMBL/GenBank/DDBJ databases">
        <title>Co-occurring genomic capacity for anaerobic methane metabolism and dissimilatory sulfite reduction discovered in the Korarchaeota.</title>
        <authorList>
            <person name="Mckay L.J."/>
            <person name="Dlakic M."/>
            <person name="Fields M.W."/>
            <person name="Delmont T.O."/>
            <person name="Eren A.M."/>
            <person name="Jay Z.J."/>
            <person name="Klingelsmith K.B."/>
            <person name="Rusch D.B."/>
            <person name="Inskeep W.P."/>
        </authorList>
    </citation>
    <scope>NUCLEOTIDE SEQUENCE [LARGE SCALE GENOMIC DNA]</scope>
    <source>
        <strain evidence="3 4">MDKW</strain>
    </source>
</reference>
<dbReference type="InterPro" id="IPR011990">
    <property type="entry name" value="TPR-like_helical_dom_sf"/>
</dbReference>
<dbReference type="EMBL" id="RCOS01000140">
    <property type="protein sequence ID" value="RSN72732.1"/>
    <property type="molecule type" value="Genomic_DNA"/>
</dbReference>
<dbReference type="RefSeq" id="WP_125672313.1">
    <property type="nucleotide sequence ID" value="NZ_RCOS01000140.1"/>
</dbReference>
<feature type="coiled-coil region" evidence="1">
    <location>
        <begin position="126"/>
        <end position="160"/>
    </location>
</feature>
<dbReference type="Gene3D" id="1.25.40.10">
    <property type="entry name" value="Tetratricopeptide repeat domain"/>
    <property type="match status" value="1"/>
</dbReference>
<keyword evidence="2" id="KW-0472">Membrane</keyword>
<evidence type="ECO:0000313" key="4">
    <source>
        <dbReference type="Proteomes" id="UP000277582"/>
    </source>
</evidence>
<proteinExistence type="predicted"/>
<evidence type="ECO:0000256" key="1">
    <source>
        <dbReference type="SAM" id="Coils"/>
    </source>
</evidence>
<gene>
    <name evidence="3" type="ORF">D6D85_12605</name>
</gene>
<dbReference type="SUPFAM" id="SSF48452">
    <property type="entry name" value="TPR-like"/>
    <property type="match status" value="1"/>
</dbReference>
<comment type="caution">
    <text evidence="3">The sequence shown here is derived from an EMBL/GenBank/DDBJ whole genome shotgun (WGS) entry which is preliminary data.</text>
</comment>
<keyword evidence="1" id="KW-0175">Coiled coil</keyword>
<dbReference type="Proteomes" id="UP000277582">
    <property type="component" value="Unassembled WGS sequence"/>
</dbReference>
<organism evidence="3 4">
    <name type="scientific">Candidatus Methanodesulfokora washburnensis</name>
    <dbReference type="NCBI Taxonomy" id="2478471"/>
    <lineage>
        <taxon>Archaea</taxon>
        <taxon>Thermoproteota</taxon>
        <taxon>Candidatus Korarchaeia</taxon>
        <taxon>Candidatus Korarchaeia incertae sedis</taxon>
        <taxon>Candidatus Methanodesulfokora</taxon>
    </lineage>
</organism>
<dbReference type="AlphaFoldDB" id="A0A3R9PGD3"/>
<accession>A0A3R9PGD3</accession>
<evidence type="ECO:0000256" key="2">
    <source>
        <dbReference type="SAM" id="Phobius"/>
    </source>
</evidence>
<feature type="transmembrane region" description="Helical" evidence="2">
    <location>
        <begin position="20"/>
        <end position="39"/>
    </location>
</feature>
<dbReference type="SUPFAM" id="SSF52540">
    <property type="entry name" value="P-loop containing nucleoside triphosphate hydrolases"/>
    <property type="match status" value="2"/>
</dbReference>
<dbReference type="InterPro" id="IPR027417">
    <property type="entry name" value="P-loop_NTPase"/>
</dbReference>
<sequence length="883" mass="101603">MDEQAKGKVRNKLKDLISKAIVKGTLSAAFLLASPYIAVSEALGASGLLSFLEDVLGEELAERIKRKLGARKYSEEDVREIFEMAKKDEDVRESLAKLVSELIDEKLLEELGREKSGYLEAIYQAVNELKKELPDIKGRLENLENRVDRIEKELVEIKEAVEYIKPEYVGNEDDLIKKLNMEWVKVREPVVSDRLKKKIEKAVEYIKEREKVCIVGDPGIGKTTALYLACLRLMSEGIKLRTSGIRGEGVLVVDNIGAKEKTLEKLEICTTPVIASARESEWKNPRGWHKIKIEPEDQRPKLREMFISMLKANNVKYTEEAVDEVMKKDPIPVYLRYIADNYKGRKISREDALKFPENAYVYRAEAIRDCGDDLAIALLYCVAKTRTGRLHFTQLDILKEMLKTKIPGLRRDERDERDERDKRDGIYERLLAKFDGSFGIIHEIDRDLMTGKDVPEEAASIIKDIDAIRRVEAYDVEKFVREACSKSLNSINEMRPDDAAKLVKRALENFPDLTENVLEIEKKDEWKDRRVLILHATAETLYSLGNDLYCEGILIHAIDNYREAEKICRYLSSIDESYSLLLARVLTKLGRALLEKRIHGDYLSDVAIEKLEEAESIYRHFYSIDKNYHPLLGELYLPFLAEVLRDLGIALFKEAFLRKYFGRRKTHINLSVAIEKLEEAESIYRHLSSIDKNFLLYLVEVLYYLGVALYGKGISNDAIRKLKEAEKICRYLSSIDESYSLLLAGVLIKLGGVSQALLSWRGEPDNFMDDFKEILEILELLSNRPWLWGLLSERDLSERDSQSFLKRGAILSEVWIAAILLERENKRGAAEHLCKALRMLIDERVPTTSILNRLLPFCKELLDRISEEFISEDCRKMVKSCSF</sequence>